<name>A0A1E5IK84_ENDTX</name>
<evidence type="ECO:0000313" key="1">
    <source>
        <dbReference type="EMBL" id="OEG70543.1"/>
    </source>
</evidence>
<dbReference type="Proteomes" id="UP000095237">
    <property type="component" value="Unassembled WGS sequence"/>
</dbReference>
<protein>
    <submittedName>
        <fullName evidence="1">Uncharacterized protein</fullName>
    </submittedName>
</protein>
<reference evidence="1 2" key="1">
    <citation type="submission" date="2015-11" db="EMBL/GenBank/DDBJ databases">
        <title>Evidence for parallel genomic evolution in an endosymbiosis of termite gut flagellates.</title>
        <authorList>
            <person name="Zheng H."/>
        </authorList>
    </citation>
    <scope>NUCLEOTIDE SEQUENCE [LARGE SCALE GENOMIC DNA]</scope>
    <source>
        <strain evidence="1 2">CET450</strain>
    </source>
</reference>
<dbReference type="EMBL" id="LNVX01000314">
    <property type="protein sequence ID" value="OEG70543.1"/>
    <property type="molecule type" value="Genomic_DNA"/>
</dbReference>
<sequence>MSFGFVMQSLGMKSEKKVLLPFNFKLSSRYLLDSFLISTEVLLFPYDNKIFPAVGGGKYAT</sequence>
<proteinExistence type="predicted"/>
<evidence type="ECO:0000313" key="2">
    <source>
        <dbReference type="Proteomes" id="UP000095237"/>
    </source>
</evidence>
<dbReference type="AlphaFoldDB" id="A0A1E5IK84"/>
<comment type="caution">
    <text evidence="1">The sequence shown here is derived from an EMBL/GenBank/DDBJ whole genome shotgun (WGS) entry which is preliminary data.</text>
</comment>
<accession>A0A1E5IK84</accession>
<organism evidence="1 2">
    <name type="scientific">Endomicrobium trichonymphae</name>
    <dbReference type="NCBI Taxonomy" id="1408204"/>
    <lineage>
        <taxon>Bacteria</taxon>
        <taxon>Pseudomonadati</taxon>
        <taxon>Elusimicrobiota</taxon>
        <taxon>Endomicrobiia</taxon>
        <taxon>Endomicrobiales</taxon>
        <taxon>Endomicrobiaceae</taxon>
        <taxon>Candidatus Endomicrobiellum</taxon>
    </lineage>
</organism>
<gene>
    <name evidence="1" type="ORF">ATZ36_00725</name>
</gene>
<keyword evidence="2" id="KW-1185">Reference proteome</keyword>